<dbReference type="Gene3D" id="3.40.630.30">
    <property type="match status" value="1"/>
</dbReference>
<proteinExistence type="predicted"/>
<keyword evidence="5" id="KW-1185">Reference proteome</keyword>
<comment type="caution">
    <text evidence="4">The sequence shown here is derived from an EMBL/GenBank/DDBJ whole genome shotgun (WGS) entry which is preliminary data.</text>
</comment>
<dbReference type="InterPro" id="IPR000182">
    <property type="entry name" value="GNAT_dom"/>
</dbReference>
<evidence type="ECO:0000313" key="5">
    <source>
        <dbReference type="Proteomes" id="UP001225957"/>
    </source>
</evidence>
<reference evidence="4 5" key="1">
    <citation type="submission" date="2023-04" db="EMBL/GenBank/DDBJ databases">
        <title>Halomonas strains isolated from rhizosphere soil.</title>
        <authorList>
            <person name="Xu L."/>
            <person name="Sun J.-Q."/>
        </authorList>
    </citation>
    <scope>NUCLEOTIDE SEQUENCE [LARGE SCALE GENOMIC DNA]</scope>
    <source>
        <strain evidence="4 5">LR5S20</strain>
    </source>
</reference>
<dbReference type="PANTHER" id="PTHR43877">
    <property type="entry name" value="AMINOALKYLPHOSPHONATE N-ACETYLTRANSFERASE-RELATED-RELATED"/>
    <property type="match status" value="1"/>
</dbReference>
<dbReference type="SUPFAM" id="SSF55729">
    <property type="entry name" value="Acyl-CoA N-acyltransferases (Nat)"/>
    <property type="match status" value="1"/>
</dbReference>
<keyword evidence="1 4" id="KW-0808">Transferase</keyword>
<evidence type="ECO:0000256" key="1">
    <source>
        <dbReference type="ARBA" id="ARBA00022679"/>
    </source>
</evidence>
<dbReference type="EMBL" id="JASCQP010000005">
    <property type="protein sequence ID" value="MDI5889604.1"/>
    <property type="molecule type" value="Genomic_DNA"/>
</dbReference>
<dbReference type="GO" id="GO:0016746">
    <property type="term" value="F:acyltransferase activity"/>
    <property type="evidence" value="ECO:0007669"/>
    <property type="project" value="UniProtKB-KW"/>
</dbReference>
<protein>
    <submittedName>
        <fullName evidence="4">N-acetyltransferase</fullName>
        <ecNumber evidence="4">2.3.1.-</ecNumber>
    </submittedName>
</protein>
<name>A0ABT6UUH2_9GAMM</name>
<evidence type="ECO:0000259" key="3">
    <source>
        <dbReference type="PROSITE" id="PS51186"/>
    </source>
</evidence>
<dbReference type="InterPro" id="IPR050832">
    <property type="entry name" value="Bact_Acetyltransf"/>
</dbReference>
<evidence type="ECO:0000256" key="2">
    <source>
        <dbReference type="ARBA" id="ARBA00023315"/>
    </source>
</evidence>
<feature type="domain" description="N-acetyltransferase" evidence="3">
    <location>
        <begin position="1"/>
        <end position="155"/>
    </location>
</feature>
<dbReference type="Proteomes" id="UP001225957">
    <property type="component" value="Unassembled WGS sequence"/>
</dbReference>
<dbReference type="PANTHER" id="PTHR43877:SF1">
    <property type="entry name" value="ACETYLTRANSFERASE"/>
    <property type="match status" value="1"/>
</dbReference>
<evidence type="ECO:0000313" key="4">
    <source>
        <dbReference type="EMBL" id="MDI5889604.1"/>
    </source>
</evidence>
<dbReference type="PROSITE" id="PS51186">
    <property type="entry name" value="GNAT"/>
    <property type="match status" value="1"/>
</dbReference>
<keyword evidence="2 4" id="KW-0012">Acyltransferase</keyword>
<sequence>MKLIRYEAPQSAEVQALFVRTFSDSEWPAEGELVGGLVRQLMADTDPRDLLGFVAMEKGLIVGSLFFSRLRFDTPVEAFLLSPVAVQPDYQGQGIGQCLIRFGLDRLKERGVMRVFTYGDPAFYSRVGFRPISEETAPAPFRLSQPEGWLGQSLDGHEITALAGVPGCVTAFDDPAYW</sequence>
<dbReference type="CDD" id="cd04301">
    <property type="entry name" value="NAT_SF"/>
    <property type="match status" value="1"/>
</dbReference>
<accession>A0ABT6UUH2</accession>
<organism evidence="4 5">
    <name type="scientific">Halomonas rhizosphaerae</name>
    <dbReference type="NCBI Taxonomy" id="3043296"/>
    <lineage>
        <taxon>Bacteria</taxon>
        <taxon>Pseudomonadati</taxon>
        <taxon>Pseudomonadota</taxon>
        <taxon>Gammaproteobacteria</taxon>
        <taxon>Oceanospirillales</taxon>
        <taxon>Halomonadaceae</taxon>
        <taxon>Halomonas</taxon>
    </lineage>
</organism>
<dbReference type="RefSeq" id="WP_282733653.1">
    <property type="nucleotide sequence ID" value="NZ_JASCQP010000005.1"/>
</dbReference>
<dbReference type="Pfam" id="PF13508">
    <property type="entry name" value="Acetyltransf_7"/>
    <property type="match status" value="1"/>
</dbReference>
<dbReference type="InterPro" id="IPR016181">
    <property type="entry name" value="Acyl_CoA_acyltransferase"/>
</dbReference>
<gene>
    <name evidence="4" type="ORF">QLQ83_00655</name>
</gene>
<dbReference type="EC" id="2.3.1.-" evidence="4"/>